<proteinExistence type="predicted"/>
<feature type="transmembrane region" description="Helical" evidence="1">
    <location>
        <begin position="43"/>
        <end position="65"/>
    </location>
</feature>
<feature type="transmembrane region" description="Helical" evidence="1">
    <location>
        <begin position="12"/>
        <end position="37"/>
    </location>
</feature>
<evidence type="ECO:0000256" key="1">
    <source>
        <dbReference type="SAM" id="Phobius"/>
    </source>
</evidence>
<accession>A0A839TTJ3</accession>
<dbReference type="EMBL" id="JACHXJ010000004">
    <property type="protein sequence ID" value="MBB3129871.1"/>
    <property type="molecule type" value="Genomic_DNA"/>
</dbReference>
<name>A0A839TTJ3_9BACL</name>
<keyword evidence="1" id="KW-0472">Membrane</keyword>
<dbReference type="RefSeq" id="WP_183584067.1">
    <property type="nucleotide sequence ID" value="NZ_JACHXJ010000004.1"/>
</dbReference>
<protein>
    <submittedName>
        <fullName evidence="2">Uncharacterized protein</fullName>
    </submittedName>
</protein>
<sequence length="144" mass="16430">MKSQNYNNHVRMVPAFHFFLVPLGIITLIASIIHLFVAEMHGISLFSSLLFVSVSLMAVITMIFARRFACKVQDRAIRAEENLHCFALTGKLLDPRLNTNQILALRFAPDEEWMALCDKAVKENLTPESIKRSIKAWKADDERV</sequence>
<gene>
    <name evidence="2" type="ORF">FHS19_004576</name>
</gene>
<evidence type="ECO:0000313" key="3">
    <source>
        <dbReference type="Proteomes" id="UP000517523"/>
    </source>
</evidence>
<dbReference type="Pfam" id="PF20136">
    <property type="entry name" value="DUF6526"/>
    <property type="match status" value="1"/>
</dbReference>
<dbReference type="Proteomes" id="UP000517523">
    <property type="component" value="Unassembled WGS sequence"/>
</dbReference>
<dbReference type="InterPro" id="IPR045385">
    <property type="entry name" value="DUF6526"/>
</dbReference>
<keyword evidence="1" id="KW-0812">Transmembrane</keyword>
<evidence type="ECO:0000313" key="2">
    <source>
        <dbReference type="EMBL" id="MBB3129871.1"/>
    </source>
</evidence>
<comment type="caution">
    <text evidence="2">The sequence shown here is derived from an EMBL/GenBank/DDBJ whole genome shotgun (WGS) entry which is preliminary data.</text>
</comment>
<keyword evidence="1" id="KW-1133">Transmembrane helix</keyword>
<reference evidence="2 3" key="1">
    <citation type="submission" date="2020-08" db="EMBL/GenBank/DDBJ databases">
        <title>Genomic Encyclopedia of Type Strains, Phase III (KMG-III): the genomes of soil and plant-associated and newly described type strains.</title>
        <authorList>
            <person name="Whitman W."/>
        </authorList>
    </citation>
    <scope>NUCLEOTIDE SEQUENCE [LARGE SCALE GENOMIC DNA]</scope>
    <source>
        <strain evidence="2 3">CECT 5831</strain>
    </source>
</reference>
<dbReference type="AlphaFoldDB" id="A0A839TTJ3"/>
<organism evidence="2 3">
    <name type="scientific">Paenibacillus rhizosphaerae</name>
    <dbReference type="NCBI Taxonomy" id="297318"/>
    <lineage>
        <taxon>Bacteria</taxon>
        <taxon>Bacillati</taxon>
        <taxon>Bacillota</taxon>
        <taxon>Bacilli</taxon>
        <taxon>Bacillales</taxon>
        <taxon>Paenibacillaceae</taxon>
        <taxon>Paenibacillus</taxon>
    </lineage>
</organism>